<dbReference type="EMBL" id="JBHYPX010000042">
    <property type="protein sequence ID" value="MFE1354392.1"/>
    <property type="molecule type" value="Genomic_DNA"/>
</dbReference>
<gene>
    <name evidence="5" type="ORF">ACFW6T_20620</name>
</gene>
<dbReference type="RefSeq" id="WP_380331572.1">
    <property type="nucleotide sequence ID" value="NZ_JBHYPW010000083.1"/>
</dbReference>
<accession>A0ABW6GNR1</accession>
<evidence type="ECO:0000256" key="2">
    <source>
        <dbReference type="ARBA" id="ARBA00023163"/>
    </source>
</evidence>
<evidence type="ECO:0000313" key="6">
    <source>
        <dbReference type="Proteomes" id="UP001599542"/>
    </source>
</evidence>
<evidence type="ECO:0000259" key="4">
    <source>
        <dbReference type="PROSITE" id="PS01124"/>
    </source>
</evidence>
<name>A0ABW6GNR1_9ACTN</name>
<evidence type="ECO:0000256" key="1">
    <source>
        <dbReference type="ARBA" id="ARBA00023015"/>
    </source>
</evidence>
<reference evidence="5 6" key="1">
    <citation type="submission" date="2024-09" db="EMBL/GenBank/DDBJ databases">
        <title>The Natural Products Discovery Center: Release of the First 8490 Sequenced Strains for Exploring Actinobacteria Biosynthetic Diversity.</title>
        <authorList>
            <person name="Kalkreuter E."/>
            <person name="Kautsar S.A."/>
            <person name="Yang D."/>
            <person name="Bader C.D."/>
            <person name="Teijaro C.N."/>
            <person name="Fluegel L."/>
            <person name="Davis C.M."/>
            <person name="Simpson J.R."/>
            <person name="Lauterbach L."/>
            <person name="Steele A.D."/>
            <person name="Gui C."/>
            <person name="Meng S."/>
            <person name="Li G."/>
            <person name="Viehrig K."/>
            <person name="Ye F."/>
            <person name="Su P."/>
            <person name="Kiefer A.F."/>
            <person name="Nichols A."/>
            <person name="Cepeda A.J."/>
            <person name="Yan W."/>
            <person name="Fan B."/>
            <person name="Jiang Y."/>
            <person name="Adhikari A."/>
            <person name="Zheng C.-J."/>
            <person name="Schuster L."/>
            <person name="Cowan T.M."/>
            <person name="Smanski M.J."/>
            <person name="Chevrette M.G."/>
            <person name="De Carvalho L.P.S."/>
            <person name="Shen B."/>
        </authorList>
    </citation>
    <scope>NUCLEOTIDE SEQUENCE [LARGE SCALE GENOMIC DNA]</scope>
    <source>
        <strain evidence="5 6">NPDC058753</strain>
    </source>
</reference>
<keyword evidence="6" id="KW-1185">Reference proteome</keyword>
<sequence>MAALAPAVGDLVGGLRDHRYASESAFAAAFKSESAFAAAFKRAHGRPPGAYRRSLSGRFPEGP</sequence>
<dbReference type="InterPro" id="IPR018060">
    <property type="entry name" value="HTH_AraC"/>
</dbReference>
<dbReference type="PROSITE" id="PS01124">
    <property type="entry name" value="HTH_ARAC_FAMILY_2"/>
    <property type="match status" value="1"/>
</dbReference>
<dbReference type="InterPro" id="IPR009057">
    <property type="entry name" value="Homeodomain-like_sf"/>
</dbReference>
<organism evidence="5 6">
    <name type="scientific">Kitasatospora phosalacinea</name>
    <dbReference type="NCBI Taxonomy" id="2065"/>
    <lineage>
        <taxon>Bacteria</taxon>
        <taxon>Bacillati</taxon>
        <taxon>Actinomycetota</taxon>
        <taxon>Actinomycetes</taxon>
        <taxon>Kitasatosporales</taxon>
        <taxon>Streptomycetaceae</taxon>
        <taxon>Kitasatospora</taxon>
    </lineage>
</organism>
<comment type="caution">
    <text evidence="5">The sequence shown here is derived from an EMBL/GenBank/DDBJ whole genome shotgun (WGS) entry which is preliminary data.</text>
</comment>
<feature type="domain" description="HTH araC/xylS-type" evidence="4">
    <location>
        <begin position="22"/>
        <end position="54"/>
    </location>
</feature>
<keyword evidence="2" id="KW-0804">Transcription</keyword>
<evidence type="ECO:0000313" key="5">
    <source>
        <dbReference type="EMBL" id="MFE1354392.1"/>
    </source>
</evidence>
<protein>
    <recommendedName>
        <fullName evidence="4">HTH araC/xylS-type domain-containing protein</fullName>
    </recommendedName>
</protein>
<dbReference type="Gene3D" id="1.10.10.60">
    <property type="entry name" value="Homeodomain-like"/>
    <property type="match status" value="1"/>
</dbReference>
<dbReference type="SUPFAM" id="SSF46689">
    <property type="entry name" value="Homeodomain-like"/>
    <property type="match status" value="1"/>
</dbReference>
<dbReference type="Proteomes" id="UP001599542">
    <property type="component" value="Unassembled WGS sequence"/>
</dbReference>
<proteinExistence type="predicted"/>
<feature type="region of interest" description="Disordered" evidence="3">
    <location>
        <begin position="44"/>
        <end position="63"/>
    </location>
</feature>
<keyword evidence="1" id="KW-0805">Transcription regulation</keyword>
<evidence type="ECO:0000256" key="3">
    <source>
        <dbReference type="SAM" id="MobiDB-lite"/>
    </source>
</evidence>